<dbReference type="OrthoDB" id="9771666at2"/>
<proteinExistence type="predicted"/>
<name>A0A4R6FE65_9SPHN</name>
<protein>
    <submittedName>
        <fullName evidence="4">Acetyl esterase/lipase</fullName>
    </submittedName>
</protein>
<evidence type="ECO:0000256" key="1">
    <source>
        <dbReference type="ARBA" id="ARBA00022801"/>
    </source>
</evidence>
<comment type="caution">
    <text evidence="4">The sequence shown here is derived from an EMBL/GenBank/DDBJ whole genome shotgun (WGS) entry which is preliminary data.</text>
</comment>
<keyword evidence="5" id="KW-1185">Reference proteome</keyword>
<dbReference type="InterPro" id="IPR050300">
    <property type="entry name" value="GDXG_lipolytic_enzyme"/>
</dbReference>
<evidence type="ECO:0000313" key="4">
    <source>
        <dbReference type="EMBL" id="TDN78605.1"/>
    </source>
</evidence>
<dbReference type="InterPro" id="IPR049492">
    <property type="entry name" value="BD-FAE-like_dom"/>
</dbReference>
<evidence type="ECO:0000313" key="5">
    <source>
        <dbReference type="Proteomes" id="UP000295493"/>
    </source>
</evidence>
<feature type="domain" description="BD-FAE-like" evidence="3">
    <location>
        <begin position="86"/>
        <end position="274"/>
    </location>
</feature>
<dbReference type="AlphaFoldDB" id="A0A4R6FE65"/>
<sequence>MTDRRTFLAGSLATLAIALRAVAAEPVTRERFPLWPAMPPGAERVRVRDEWVRRSPDGDPDDIAWPHVAVPMLTMCRPARPNGAAVLICPGGGYARVAVGRHPGAIARDFASRGITAFELLYRLPHDGWPAGADAPLQDAQRAMRVIRAGADSGWPIDPDRIAVTGFSAGGHLAARLAAQAGRKIYSPIDATDRLSAQPDVAGLFFPVITMRDPGVHKASRRELLGTHAADPVWQRRYSAELNLPATMPPTFVACNVDDSVVPFKNSLLMAEALHDAGIPTELMAFEEGGHGPPAPHANGTPTPWMDLFLAFAADHGWPA</sequence>
<dbReference type="RefSeq" id="WP_133496907.1">
    <property type="nucleotide sequence ID" value="NZ_BMLU01000015.1"/>
</dbReference>
<feature type="signal peptide" evidence="2">
    <location>
        <begin position="1"/>
        <end position="23"/>
    </location>
</feature>
<evidence type="ECO:0000256" key="2">
    <source>
        <dbReference type="SAM" id="SignalP"/>
    </source>
</evidence>
<accession>A0A4R6FE65</accession>
<feature type="chain" id="PRO_5020909443" evidence="2">
    <location>
        <begin position="24"/>
        <end position="320"/>
    </location>
</feature>
<dbReference type="SUPFAM" id="SSF53474">
    <property type="entry name" value="alpha/beta-Hydrolases"/>
    <property type="match status" value="1"/>
</dbReference>
<keyword evidence="1" id="KW-0378">Hydrolase</keyword>
<reference evidence="4 5" key="1">
    <citation type="submission" date="2019-03" db="EMBL/GenBank/DDBJ databases">
        <title>Genomic Encyclopedia of Type Strains, Phase IV (KMG-IV): sequencing the most valuable type-strain genomes for metagenomic binning, comparative biology and taxonomic classification.</title>
        <authorList>
            <person name="Goeker M."/>
        </authorList>
    </citation>
    <scope>NUCLEOTIDE SEQUENCE [LARGE SCALE GENOMIC DNA]</scope>
    <source>
        <strain evidence="4 5">DSM 25059</strain>
    </source>
</reference>
<dbReference type="Proteomes" id="UP000295493">
    <property type="component" value="Unassembled WGS sequence"/>
</dbReference>
<dbReference type="Gene3D" id="3.40.50.1820">
    <property type="entry name" value="alpha/beta hydrolase"/>
    <property type="match status" value="1"/>
</dbReference>
<dbReference type="PANTHER" id="PTHR48081:SF6">
    <property type="entry name" value="PEPTIDASE S9 PROLYL OLIGOPEPTIDASE CATALYTIC DOMAIN-CONTAINING PROTEIN"/>
    <property type="match status" value="1"/>
</dbReference>
<gene>
    <name evidence="4" type="ORF">EV664_11648</name>
</gene>
<dbReference type="Pfam" id="PF20434">
    <property type="entry name" value="BD-FAE"/>
    <property type="match status" value="1"/>
</dbReference>
<dbReference type="InterPro" id="IPR029058">
    <property type="entry name" value="AB_hydrolase_fold"/>
</dbReference>
<evidence type="ECO:0000259" key="3">
    <source>
        <dbReference type="Pfam" id="PF20434"/>
    </source>
</evidence>
<dbReference type="PANTHER" id="PTHR48081">
    <property type="entry name" value="AB HYDROLASE SUPERFAMILY PROTEIN C4A8.06C"/>
    <property type="match status" value="1"/>
</dbReference>
<dbReference type="EMBL" id="SNWD01000016">
    <property type="protein sequence ID" value="TDN78605.1"/>
    <property type="molecule type" value="Genomic_DNA"/>
</dbReference>
<dbReference type="GO" id="GO:0016787">
    <property type="term" value="F:hydrolase activity"/>
    <property type="evidence" value="ECO:0007669"/>
    <property type="project" value="UniProtKB-KW"/>
</dbReference>
<keyword evidence="2" id="KW-0732">Signal</keyword>
<organism evidence="4 5">
    <name type="scientific">Stakelama pacifica</name>
    <dbReference type="NCBI Taxonomy" id="517720"/>
    <lineage>
        <taxon>Bacteria</taxon>
        <taxon>Pseudomonadati</taxon>
        <taxon>Pseudomonadota</taxon>
        <taxon>Alphaproteobacteria</taxon>
        <taxon>Sphingomonadales</taxon>
        <taxon>Sphingomonadaceae</taxon>
        <taxon>Stakelama</taxon>
    </lineage>
</organism>